<dbReference type="EMBL" id="LM676445">
    <property type="protein sequence ID" value="CEP27830.1"/>
    <property type="molecule type" value="Genomic_DNA"/>
</dbReference>
<dbReference type="AlphaFoldDB" id="A0A0B7NVA0"/>
<feature type="region of interest" description="Disordered" evidence="1">
    <location>
        <begin position="1"/>
        <end position="29"/>
    </location>
</feature>
<feature type="compositionally biased region" description="Low complexity" evidence="1">
    <location>
        <begin position="230"/>
        <end position="246"/>
    </location>
</feature>
<dbReference type="InterPro" id="IPR036388">
    <property type="entry name" value="WH-like_DNA-bd_sf"/>
</dbReference>
<dbReference type="SUPFAM" id="SSF46785">
    <property type="entry name" value="Winged helix' DNA-binding domain"/>
    <property type="match status" value="1"/>
</dbReference>
<reference evidence="2" key="1">
    <citation type="submission" date="2014-08" db="EMBL/GenBank/DDBJ databases">
        <authorList>
            <person name="Falentin Helene"/>
        </authorList>
    </citation>
    <scope>NUCLEOTIDE SEQUENCE</scope>
</reference>
<sequence length="365" mass="37755">MDGQTGPVRRAADLGVGATDGAHPSDRGAPLDPQCQRLMDALLTAPGPMTVAQLGVDAEMRPNTVRFHLAHLGDAGLVSGVSARTTTRGRPGVLYRATARAFDSGPQHPRLLTEVLMHHFLADAATPPPSVEDPQRPTTVWERARRAGRAWSSHVDALPGNPAAGSFAPDRPACASTAQFDAFLAQLSDWGLAPSRTRDPGVPDDSAVPGESVAPHDPLAPNDPVAPQGPATSQDAAPSPSAAAPSHRPGGPTTGADPVSPDPASPHRDRLPDRVRIGLNRCPFAHEASECPDLVCGVHAGIIDGLLAQLGGSWRVARLTPHASAGQCLLDAELTHPALQAPPCPAAAYPDSVHRAGRGGTTPRA</sequence>
<feature type="region of interest" description="Disordered" evidence="1">
    <location>
        <begin position="194"/>
        <end position="272"/>
    </location>
</feature>
<dbReference type="InterPro" id="IPR036390">
    <property type="entry name" value="WH_DNA-bd_sf"/>
</dbReference>
<dbReference type="Gene3D" id="1.10.10.10">
    <property type="entry name" value="Winged helix-like DNA-binding domain superfamily/Winged helix DNA-binding domain"/>
    <property type="match status" value="1"/>
</dbReference>
<evidence type="ECO:0000313" key="2">
    <source>
        <dbReference type="EMBL" id="CEP27830.1"/>
    </source>
</evidence>
<name>A0A0B7NVA0_PROFF</name>
<gene>
    <name evidence="2" type="ORF">PFCIRM138_06840</name>
</gene>
<evidence type="ECO:0000256" key="1">
    <source>
        <dbReference type="SAM" id="MobiDB-lite"/>
    </source>
</evidence>
<protein>
    <submittedName>
        <fullName evidence="2">Transcriptional regulator ArsR</fullName>
    </submittedName>
</protein>
<proteinExistence type="predicted"/>
<accession>A0A0B7NVA0</accession>
<organism evidence="2">
    <name type="scientific">Propionibacterium freudenreichii subsp. freudenreichii</name>
    <dbReference type="NCBI Taxonomy" id="66712"/>
    <lineage>
        <taxon>Bacteria</taxon>
        <taxon>Bacillati</taxon>
        <taxon>Actinomycetota</taxon>
        <taxon>Actinomycetes</taxon>
        <taxon>Propionibacteriales</taxon>
        <taxon>Propionibacteriaceae</taxon>
        <taxon>Propionibacterium</taxon>
    </lineage>
</organism>